<dbReference type="VEuPathDB" id="TriTrypDB:LtaPh_3121800"/>
<dbReference type="OrthoDB" id="185373at2759"/>
<feature type="compositionally biased region" description="Basic and acidic residues" evidence="1">
    <location>
        <begin position="193"/>
        <end position="209"/>
    </location>
</feature>
<feature type="compositionally biased region" description="Basic residues" evidence="1">
    <location>
        <begin position="168"/>
        <end position="178"/>
    </location>
</feature>
<proteinExistence type="predicted"/>
<protein>
    <recommendedName>
        <fullName evidence="4">Pentacotripeptide-repeat region of PRORP domain-containing protein</fullName>
    </recommendedName>
</protein>
<dbReference type="Proteomes" id="UP000419144">
    <property type="component" value="Unassembled WGS sequence"/>
</dbReference>
<evidence type="ECO:0000313" key="2">
    <source>
        <dbReference type="EMBL" id="GET91169.1"/>
    </source>
</evidence>
<reference evidence="2" key="1">
    <citation type="submission" date="2019-11" db="EMBL/GenBank/DDBJ databases">
        <title>Leishmania tarentolae CDS.</title>
        <authorList>
            <person name="Goto Y."/>
            <person name="Yamagishi J."/>
        </authorList>
    </citation>
    <scope>NUCLEOTIDE SEQUENCE [LARGE SCALE GENOMIC DNA]</scope>
    <source>
        <strain evidence="2">Parrot Tar II</strain>
    </source>
</reference>
<gene>
    <name evidence="2" type="ORF">LtaPh_3121800</name>
</gene>
<comment type="caution">
    <text evidence="2">The sequence shown here is derived from an EMBL/GenBank/DDBJ whole genome shotgun (WGS) entry which is preliminary data.</text>
</comment>
<feature type="region of interest" description="Disordered" evidence="1">
    <location>
        <begin position="119"/>
        <end position="209"/>
    </location>
</feature>
<evidence type="ECO:0000256" key="1">
    <source>
        <dbReference type="SAM" id="MobiDB-lite"/>
    </source>
</evidence>
<sequence>MYQSYFRAWRCGALAPLCSPSLCALRHGNRALCTQSPIPLRSHLKLRHHRSLDKEDCKPRPQMQPKLSRSAKVSVYTRDNEEQLAQQVPLSSVAPYPDDSITSVVHTSTFELCRGKTASTAQLRAVSPSSPPRARHIRRQSGEKGPVVSSATLLRSLEERNSPYVSTLRKRVVPRHTGTHGAIDDPNSAHQSDNQRRAESDLRAEETRSIERDGYDPALVVHVDSRRRQVRLNDVQRELIWTARQKQYHGMLQRIVACLQSHRSPIEKCQTIYGLHNEVLEKHLRLRADTYEDIFHTLYSVGVRRGGGAGQPGKASLSSSAQLVSGNAGSENWCWEESSSVGSGVALPAEFTTPSAASSTVLSPHGMEKVWEMYRYLVDSGTNPTPRILQYVMGLLEHASVSLVVARSHTTADGCSTPAVHRHHRARCSGLILVEAKAHSLMMDADRFHLAPTEYTVNSYIAICEACDVMHLAVARVTDYQTRQERQASPGMYARLLTGLVRCGHYTDAMAVVTTMQNVAMTTYLVNAVLQAARYSRDPASVFTFYRSLFFAPSNPLRVSGNGSHEKGCDAGKAPRSCRVSTPSRSAIGLVPSLVTFSIMAEVMLQTQDYTELPFVVSEMRHYGVRGNGLLLNKLLKMMHRAGYPPSEVHALQSAMDAKQVRVFSENRTRGHVSSLE</sequence>
<accession>A0A640KUJ2</accession>
<keyword evidence="3" id="KW-1185">Reference proteome</keyword>
<evidence type="ECO:0008006" key="4">
    <source>
        <dbReference type="Google" id="ProtNLM"/>
    </source>
</evidence>
<evidence type="ECO:0000313" key="3">
    <source>
        <dbReference type="Proteomes" id="UP000419144"/>
    </source>
</evidence>
<organism evidence="2 3">
    <name type="scientific">Leishmania tarentolae</name>
    <name type="common">Sauroleishmania tarentolae</name>
    <dbReference type="NCBI Taxonomy" id="5689"/>
    <lineage>
        <taxon>Eukaryota</taxon>
        <taxon>Discoba</taxon>
        <taxon>Euglenozoa</taxon>
        <taxon>Kinetoplastea</taxon>
        <taxon>Metakinetoplastina</taxon>
        <taxon>Trypanosomatida</taxon>
        <taxon>Trypanosomatidae</taxon>
        <taxon>Leishmaniinae</taxon>
        <taxon>Leishmania</taxon>
        <taxon>lizard Leishmania</taxon>
    </lineage>
</organism>
<feature type="region of interest" description="Disordered" evidence="1">
    <location>
        <begin position="49"/>
        <end position="71"/>
    </location>
</feature>
<name>A0A640KUJ2_LEITA</name>
<dbReference type="EMBL" id="BLBS01000047">
    <property type="protein sequence ID" value="GET91169.1"/>
    <property type="molecule type" value="Genomic_DNA"/>
</dbReference>
<dbReference type="AlphaFoldDB" id="A0A640KUJ2"/>
<dbReference type="InterPro" id="IPR011990">
    <property type="entry name" value="TPR-like_helical_dom_sf"/>
</dbReference>
<dbReference type="Gene3D" id="1.25.40.10">
    <property type="entry name" value="Tetratricopeptide repeat domain"/>
    <property type="match status" value="1"/>
</dbReference>